<evidence type="ECO:0000313" key="2">
    <source>
        <dbReference type="EMBL" id="VTO13307.1"/>
    </source>
</evidence>
<organism evidence="2 3">
    <name type="scientific">Brevundimonas vancanneytii</name>
    <dbReference type="NCBI Taxonomy" id="1325724"/>
    <lineage>
        <taxon>Bacteria</taxon>
        <taxon>Pseudomonadati</taxon>
        <taxon>Pseudomonadota</taxon>
        <taxon>Alphaproteobacteria</taxon>
        <taxon>Caulobacterales</taxon>
        <taxon>Caulobacteraceae</taxon>
        <taxon>Brevundimonas</taxon>
    </lineage>
</organism>
<dbReference type="Proteomes" id="UP000309952">
    <property type="component" value="Chromosome"/>
</dbReference>
<keyword evidence="3" id="KW-1185">Reference proteome</keyword>
<dbReference type="AlphaFoldDB" id="A0A4P1JYT9"/>
<proteinExistence type="predicted"/>
<evidence type="ECO:0000256" key="1">
    <source>
        <dbReference type="SAM" id="MobiDB-lite"/>
    </source>
</evidence>
<dbReference type="EMBL" id="LR588407">
    <property type="protein sequence ID" value="VTO13307.1"/>
    <property type="molecule type" value="Genomic_DNA"/>
</dbReference>
<evidence type="ECO:0000313" key="3">
    <source>
        <dbReference type="Proteomes" id="UP000309952"/>
    </source>
</evidence>
<protein>
    <submittedName>
        <fullName evidence="2">Uncharacterized protein</fullName>
    </submittedName>
</protein>
<feature type="compositionally biased region" description="Gly residues" evidence="1">
    <location>
        <begin position="278"/>
        <end position="293"/>
    </location>
</feature>
<dbReference type="KEGG" id="bvy:NCTC9239_01010"/>
<gene>
    <name evidence="2" type="ORF">NCTC9239_01010</name>
</gene>
<feature type="region of interest" description="Disordered" evidence="1">
    <location>
        <begin position="278"/>
        <end position="302"/>
    </location>
</feature>
<sequence length="302" mass="31154">MPFQLGHDVVGDDALGLHVHAGVEGGALQFDRLEVAAARLDLLLLKIEARAAEQVDGQIALDPAFHRHALGRRIGAHDVELRHAPGVGDRGPAVGGGLGLMHDQHARRALTCGFLELVGPAAVIGHGLAAEGVQRRVFEVGVVDQDDDHLAAHVGLEVVPLTLGRADAVADEDQRRVLQVDAVAGQAGRHGDFLALRQRLAPVAQLQLARDVGDGEAVQADRLGPAAVLAARREAGGRILAAQVVDDLLLGRGGDAAPLEAVVRQDADVLGNARGVEGGRGLGLSSGAAGQGRGESQDGDGR</sequence>
<accession>A0A4P1JYT9</accession>
<name>A0A4P1JYT9_9CAUL</name>
<reference evidence="2 3" key="1">
    <citation type="submission" date="2019-04" db="EMBL/GenBank/DDBJ databases">
        <authorList>
            <consortium name="Pathogen Informatics"/>
        </authorList>
    </citation>
    <scope>NUCLEOTIDE SEQUENCE [LARGE SCALE GENOMIC DNA]</scope>
    <source>
        <strain evidence="2 3">NCTC9239</strain>
    </source>
</reference>